<feature type="region of interest" description="Disordered" evidence="1">
    <location>
        <begin position="85"/>
        <end position="104"/>
    </location>
</feature>
<evidence type="ECO:0000256" key="1">
    <source>
        <dbReference type="SAM" id="MobiDB-lite"/>
    </source>
</evidence>
<gene>
    <name evidence="2" type="ORF">VMCG_10399</name>
</gene>
<organism evidence="2 3">
    <name type="scientific">Cytospora schulzeri</name>
    <dbReference type="NCBI Taxonomy" id="448051"/>
    <lineage>
        <taxon>Eukaryota</taxon>
        <taxon>Fungi</taxon>
        <taxon>Dikarya</taxon>
        <taxon>Ascomycota</taxon>
        <taxon>Pezizomycotina</taxon>
        <taxon>Sordariomycetes</taxon>
        <taxon>Sordariomycetidae</taxon>
        <taxon>Diaporthales</taxon>
        <taxon>Cytosporaceae</taxon>
        <taxon>Cytospora</taxon>
    </lineage>
</organism>
<keyword evidence="3" id="KW-1185">Reference proteome</keyword>
<dbReference type="AlphaFoldDB" id="A0A423VB08"/>
<dbReference type="Proteomes" id="UP000283895">
    <property type="component" value="Unassembled WGS sequence"/>
</dbReference>
<evidence type="ECO:0000313" key="3">
    <source>
        <dbReference type="Proteomes" id="UP000283895"/>
    </source>
</evidence>
<sequence>MASREVERDAYDLNYERPQVPIPYSRNENRRLVSTPETVAARETNLHRRHLNDISRDLRHQLEKKDVYACSIYFLLRSLDPTLNRAPAVDHAPSFGLRSRPPQG</sequence>
<accession>A0A423VB08</accession>
<comment type="caution">
    <text evidence="2">The sequence shown here is derived from an EMBL/GenBank/DDBJ whole genome shotgun (WGS) entry which is preliminary data.</text>
</comment>
<name>A0A423VB08_9PEZI</name>
<reference evidence="2 3" key="1">
    <citation type="submission" date="2015-09" db="EMBL/GenBank/DDBJ databases">
        <title>Host preference determinants of Valsa canker pathogens revealed by comparative genomics.</title>
        <authorList>
            <person name="Yin Z."/>
            <person name="Huang L."/>
        </authorList>
    </citation>
    <scope>NUCLEOTIDE SEQUENCE [LARGE SCALE GENOMIC DNA]</scope>
    <source>
        <strain evidence="2 3">03-1</strain>
    </source>
</reference>
<dbReference type="EMBL" id="LKEA01000084">
    <property type="protein sequence ID" value="ROV88065.1"/>
    <property type="molecule type" value="Genomic_DNA"/>
</dbReference>
<proteinExistence type="predicted"/>
<protein>
    <submittedName>
        <fullName evidence="2">Uncharacterized protein</fullName>
    </submittedName>
</protein>
<evidence type="ECO:0000313" key="2">
    <source>
        <dbReference type="EMBL" id="ROV88065.1"/>
    </source>
</evidence>